<comment type="caution">
    <text evidence="9">The sequence shown here is derived from an EMBL/GenBank/DDBJ whole genome shotgun (WGS) entry which is preliminary data.</text>
</comment>
<keyword evidence="6 7" id="KW-0472">Membrane</keyword>
<dbReference type="InterPro" id="IPR020846">
    <property type="entry name" value="MFS_dom"/>
</dbReference>
<evidence type="ECO:0000256" key="2">
    <source>
        <dbReference type="ARBA" id="ARBA00022448"/>
    </source>
</evidence>
<feature type="transmembrane region" description="Helical" evidence="7">
    <location>
        <begin position="101"/>
        <end position="127"/>
    </location>
</feature>
<feature type="transmembrane region" description="Helical" evidence="7">
    <location>
        <begin position="362"/>
        <end position="382"/>
    </location>
</feature>
<feature type="transmembrane region" description="Helical" evidence="7">
    <location>
        <begin position="190"/>
        <end position="209"/>
    </location>
</feature>
<keyword evidence="10" id="KW-1185">Reference proteome</keyword>
<evidence type="ECO:0000313" key="9">
    <source>
        <dbReference type="EMBL" id="NYK09733.1"/>
    </source>
</evidence>
<dbReference type="PANTHER" id="PTHR23517:SF13">
    <property type="entry name" value="MAJOR FACILITATOR SUPERFAMILY MFS_1"/>
    <property type="match status" value="1"/>
</dbReference>
<name>A0A853DQ41_9MICO</name>
<evidence type="ECO:0000256" key="6">
    <source>
        <dbReference type="ARBA" id="ARBA00023136"/>
    </source>
</evidence>
<feature type="transmembrane region" description="Helical" evidence="7">
    <location>
        <begin position="301"/>
        <end position="321"/>
    </location>
</feature>
<dbReference type="Pfam" id="PF07690">
    <property type="entry name" value="MFS_1"/>
    <property type="match status" value="1"/>
</dbReference>
<protein>
    <submittedName>
        <fullName evidence="9">MFS family permease</fullName>
    </submittedName>
</protein>
<keyword evidence="4 7" id="KW-0812">Transmembrane</keyword>
<dbReference type="AlphaFoldDB" id="A0A853DQ41"/>
<keyword evidence="5 7" id="KW-1133">Transmembrane helix</keyword>
<evidence type="ECO:0000259" key="8">
    <source>
        <dbReference type="PROSITE" id="PS50850"/>
    </source>
</evidence>
<feature type="transmembrane region" description="Helical" evidence="7">
    <location>
        <begin position="66"/>
        <end position="89"/>
    </location>
</feature>
<feature type="transmembrane region" description="Helical" evidence="7">
    <location>
        <begin position="394"/>
        <end position="414"/>
    </location>
</feature>
<feature type="transmembrane region" description="Helical" evidence="7">
    <location>
        <begin position="242"/>
        <end position="267"/>
    </location>
</feature>
<evidence type="ECO:0000313" key="10">
    <source>
        <dbReference type="Proteomes" id="UP000521075"/>
    </source>
</evidence>
<keyword evidence="2" id="KW-0813">Transport</keyword>
<feature type="transmembrane region" description="Helical" evidence="7">
    <location>
        <begin position="273"/>
        <end position="294"/>
    </location>
</feature>
<proteinExistence type="predicted"/>
<dbReference type="PROSITE" id="PS50850">
    <property type="entry name" value="MFS"/>
    <property type="match status" value="1"/>
</dbReference>
<evidence type="ECO:0000256" key="3">
    <source>
        <dbReference type="ARBA" id="ARBA00022475"/>
    </source>
</evidence>
<feature type="domain" description="Major facilitator superfamily (MFS) profile" evidence="8">
    <location>
        <begin position="35"/>
        <end position="424"/>
    </location>
</feature>
<keyword evidence="3" id="KW-1003">Cell membrane</keyword>
<feature type="transmembrane region" description="Helical" evidence="7">
    <location>
        <begin position="133"/>
        <end position="151"/>
    </location>
</feature>
<dbReference type="InterPro" id="IPR050171">
    <property type="entry name" value="MFS_Transporters"/>
</dbReference>
<dbReference type="GO" id="GO:0022857">
    <property type="term" value="F:transmembrane transporter activity"/>
    <property type="evidence" value="ECO:0007669"/>
    <property type="project" value="InterPro"/>
</dbReference>
<dbReference type="EMBL" id="JACCHJ010000001">
    <property type="protein sequence ID" value="NYK09733.1"/>
    <property type="molecule type" value="Genomic_DNA"/>
</dbReference>
<evidence type="ECO:0000256" key="4">
    <source>
        <dbReference type="ARBA" id="ARBA00022692"/>
    </source>
</evidence>
<dbReference type="Proteomes" id="UP000521075">
    <property type="component" value="Unassembled WGS sequence"/>
</dbReference>
<dbReference type="InterPro" id="IPR036259">
    <property type="entry name" value="MFS_trans_sf"/>
</dbReference>
<evidence type="ECO:0000256" key="1">
    <source>
        <dbReference type="ARBA" id="ARBA00004651"/>
    </source>
</evidence>
<comment type="subcellular location">
    <subcellularLocation>
        <location evidence="1">Cell membrane</location>
        <topology evidence="1">Multi-pass membrane protein</topology>
    </subcellularLocation>
</comment>
<feature type="transmembrane region" description="Helical" evidence="7">
    <location>
        <begin position="33"/>
        <end position="60"/>
    </location>
</feature>
<dbReference type="InterPro" id="IPR011701">
    <property type="entry name" value="MFS"/>
</dbReference>
<dbReference type="Gene3D" id="1.20.1250.20">
    <property type="entry name" value="MFS general substrate transporter like domains"/>
    <property type="match status" value="1"/>
</dbReference>
<feature type="transmembrane region" description="Helical" evidence="7">
    <location>
        <begin position="327"/>
        <end position="350"/>
    </location>
</feature>
<reference evidence="9 10" key="1">
    <citation type="submission" date="2020-07" db="EMBL/GenBank/DDBJ databases">
        <title>Sequencing the genomes of 1000 actinobacteria strains.</title>
        <authorList>
            <person name="Klenk H.-P."/>
        </authorList>
    </citation>
    <scope>NUCLEOTIDE SEQUENCE [LARGE SCALE GENOMIC DNA]</scope>
    <source>
        <strain evidence="9 10">DSM 15166</strain>
    </source>
</reference>
<evidence type="ECO:0000256" key="5">
    <source>
        <dbReference type="ARBA" id="ARBA00022989"/>
    </source>
</evidence>
<dbReference type="RefSeq" id="WP_179700642.1">
    <property type="nucleotide sequence ID" value="NZ_BAAAHA010000003.1"/>
</dbReference>
<feature type="transmembrane region" description="Helical" evidence="7">
    <location>
        <begin position="158"/>
        <end position="184"/>
    </location>
</feature>
<organism evidence="9 10">
    <name type="scientific">Leifsonia naganoensis</name>
    <dbReference type="NCBI Taxonomy" id="150025"/>
    <lineage>
        <taxon>Bacteria</taxon>
        <taxon>Bacillati</taxon>
        <taxon>Actinomycetota</taxon>
        <taxon>Actinomycetes</taxon>
        <taxon>Micrococcales</taxon>
        <taxon>Microbacteriaceae</taxon>
        <taxon>Leifsonia</taxon>
    </lineage>
</organism>
<gene>
    <name evidence="9" type="ORF">HNR14_001614</name>
</gene>
<dbReference type="GO" id="GO:0005886">
    <property type="term" value="C:plasma membrane"/>
    <property type="evidence" value="ECO:0007669"/>
    <property type="project" value="UniProtKB-SubCell"/>
</dbReference>
<evidence type="ECO:0000256" key="7">
    <source>
        <dbReference type="SAM" id="Phobius"/>
    </source>
</evidence>
<sequence length="424" mass="42960">MTTTADELCATGSTAAVPGAVRSSRRGFRLRPVAAFAGTALAFVAVALAVGAPSPLFVLYEQEWGFAPWLLTVAFAIYAVTLLITLLVAGSLSDHIGRRPVLIGALALQVVAMLMFLFASDIGWIIAARSVQGVATGAAMSTFTAALVELAPEKQKKLGATIGSTAPVGGIALGAFFTGLAVQFASAPTVLVFVTLALLFAAGIVVVAASPETVRRRPGAVRSLVPRLVIPRAARSEFVGAIPLFLATWMLAGLFIGLSPSILHGVFHLDSGLLNGAIVAVPPAVGAVAGLALTRAPARRTTVWAMAAIVAGIVLAGAGIAGAILPLLFAGATVAGAGFGAGFSAMLRILAPLAPNDKRAELFAGIFLVSYLAYGVPALVAGELIATVGLLPTVLGYAVAIAGAAVVALVVQAARVRREFTPGR</sequence>
<dbReference type="SUPFAM" id="SSF103473">
    <property type="entry name" value="MFS general substrate transporter"/>
    <property type="match status" value="1"/>
</dbReference>
<accession>A0A853DQ41</accession>
<dbReference type="PANTHER" id="PTHR23517">
    <property type="entry name" value="RESISTANCE PROTEIN MDTM, PUTATIVE-RELATED-RELATED"/>
    <property type="match status" value="1"/>
</dbReference>